<keyword evidence="14" id="KW-1185">Reference proteome</keyword>
<dbReference type="Proteomes" id="UP000775547">
    <property type="component" value="Unassembled WGS sequence"/>
</dbReference>
<keyword evidence="3" id="KW-0378">Hydrolase</keyword>
<sequence length="273" mass="29728">MAALKNATVYAPLRPDEASRGRDNYARLGVLRTKPGRADSPQTLCMSCSDKIASWSVLGFQGALASRFIGPLYLSSVVIGEVPPDMQNVVREDCERGLWARLVGIEDKLPQGLYTLHRPTIVFTALPFIHSRAVVEKAAPSNGSCNEALSWVADSTPAHEILINGLKRGVAPKHRFRTKARPRLSKISFLHLYSSTLAAFGLPPPSPDKTYHEVKHSPPLYAYCAAKEALLGPNGVFSGWARSGPQWQDFVTGQESGLHTARSLPSGTQVDIE</sequence>
<evidence type="ECO:0000256" key="8">
    <source>
        <dbReference type="ARBA" id="ARBA00038940"/>
    </source>
</evidence>
<dbReference type="EMBL" id="JABCKV010000054">
    <property type="protein sequence ID" value="KAG5644933.1"/>
    <property type="molecule type" value="Genomic_DNA"/>
</dbReference>
<dbReference type="Pfam" id="PF02137">
    <property type="entry name" value="A_deamin"/>
    <property type="match status" value="1"/>
</dbReference>
<dbReference type="GO" id="GO:0046872">
    <property type="term" value="F:metal ion binding"/>
    <property type="evidence" value="ECO:0007669"/>
    <property type="project" value="UniProtKB-KW"/>
</dbReference>
<evidence type="ECO:0000313" key="14">
    <source>
        <dbReference type="Proteomes" id="UP000775547"/>
    </source>
</evidence>
<comment type="cofactor">
    <cofactor evidence="5">
        <name>1D-myo-inositol hexakisphosphate</name>
        <dbReference type="ChEBI" id="CHEBI:58130"/>
    </cofactor>
</comment>
<evidence type="ECO:0000256" key="9">
    <source>
        <dbReference type="ARBA" id="ARBA00040502"/>
    </source>
</evidence>
<keyword evidence="1" id="KW-0819">tRNA processing</keyword>
<evidence type="ECO:0000256" key="10">
    <source>
        <dbReference type="ARBA" id="ARBA00041760"/>
    </source>
</evidence>
<dbReference type="OrthoDB" id="10268011at2759"/>
<dbReference type="GO" id="GO:0003723">
    <property type="term" value="F:RNA binding"/>
    <property type="evidence" value="ECO:0007669"/>
    <property type="project" value="InterPro"/>
</dbReference>
<dbReference type="PANTHER" id="PTHR46516:SF1">
    <property type="entry name" value="TRNA-SPECIFIC ADENOSINE DEAMINASE 1"/>
    <property type="match status" value="1"/>
</dbReference>
<comment type="catalytic activity">
    <reaction evidence="11">
        <text>adenosine(37) in tRNA(Ala) + H2O + H(+) = inosine(37) in tRNA(Ala) + NH4(+)</text>
        <dbReference type="Rhea" id="RHEA:50968"/>
        <dbReference type="Rhea" id="RHEA-COMP:12855"/>
        <dbReference type="Rhea" id="RHEA-COMP:12856"/>
        <dbReference type="ChEBI" id="CHEBI:15377"/>
        <dbReference type="ChEBI" id="CHEBI:15378"/>
        <dbReference type="ChEBI" id="CHEBI:28938"/>
        <dbReference type="ChEBI" id="CHEBI:74411"/>
        <dbReference type="ChEBI" id="CHEBI:82852"/>
        <dbReference type="EC" id="3.5.4.34"/>
    </reaction>
</comment>
<dbReference type="PANTHER" id="PTHR46516">
    <property type="entry name" value="TRNA-SPECIFIC ADENOSINE DEAMINASE 1"/>
    <property type="match status" value="1"/>
</dbReference>
<dbReference type="GO" id="GO:0043829">
    <property type="term" value="F:tRNA-specific adenosine-37 deaminase activity"/>
    <property type="evidence" value="ECO:0007669"/>
    <property type="project" value="UniProtKB-EC"/>
</dbReference>
<evidence type="ECO:0000256" key="6">
    <source>
        <dbReference type="ARBA" id="ARBA00037784"/>
    </source>
</evidence>
<proteinExistence type="inferred from homology"/>
<keyword evidence="4" id="KW-0862">Zinc</keyword>
<comment type="caution">
    <text evidence="13">The sequence shown here is derived from an EMBL/GenBank/DDBJ whole genome shotgun (WGS) entry which is preliminary data.</text>
</comment>
<dbReference type="SMART" id="SM00552">
    <property type="entry name" value="ADEAMc"/>
    <property type="match status" value="1"/>
</dbReference>
<reference evidence="13" key="2">
    <citation type="submission" date="2021-10" db="EMBL/GenBank/DDBJ databases">
        <title>Phylogenomics reveals ancestral predisposition of the termite-cultivated fungus Termitomyces towards a domesticated lifestyle.</title>
        <authorList>
            <person name="Auxier B."/>
            <person name="Grum-Grzhimaylo A."/>
            <person name="Cardenas M.E."/>
            <person name="Lodge J.D."/>
            <person name="Laessoe T."/>
            <person name="Pedersen O."/>
            <person name="Smith M.E."/>
            <person name="Kuyper T.W."/>
            <person name="Franco-Molano E.A."/>
            <person name="Baroni T.J."/>
            <person name="Aanen D.K."/>
        </authorList>
    </citation>
    <scope>NUCLEOTIDE SEQUENCE</scope>
    <source>
        <strain evidence="13">AP01</strain>
        <tissue evidence="13">Mycelium</tissue>
    </source>
</reference>
<dbReference type="InterPro" id="IPR002466">
    <property type="entry name" value="A_deamin"/>
</dbReference>
<reference evidence="13" key="1">
    <citation type="submission" date="2020-07" db="EMBL/GenBank/DDBJ databases">
        <authorList>
            <person name="Nieuwenhuis M."/>
            <person name="Van De Peppel L.J.J."/>
        </authorList>
    </citation>
    <scope>NUCLEOTIDE SEQUENCE</scope>
    <source>
        <strain evidence="13">AP01</strain>
        <tissue evidence="13">Mycelium</tissue>
    </source>
</reference>
<evidence type="ECO:0000256" key="5">
    <source>
        <dbReference type="ARBA" id="ARBA00037026"/>
    </source>
</evidence>
<comment type="function">
    <text evidence="6">Specifically deaminates adenosine-37 to inosine in tRNA-Ala.</text>
</comment>
<evidence type="ECO:0000259" key="12">
    <source>
        <dbReference type="PROSITE" id="PS50141"/>
    </source>
</evidence>
<gene>
    <name evidence="13" type="ORF">DXG03_007398</name>
</gene>
<evidence type="ECO:0000256" key="11">
    <source>
        <dbReference type="ARBA" id="ARBA00047635"/>
    </source>
</evidence>
<evidence type="ECO:0000256" key="2">
    <source>
        <dbReference type="ARBA" id="ARBA00022723"/>
    </source>
</evidence>
<evidence type="ECO:0000256" key="7">
    <source>
        <dbReference type="ARBA" id="ARBA00038326"/>
    </source>
</evidence>
<dbReference type="GO" id="GO:0008033">
    <property type="term" value="P:tRNA processing"/>
    <property type="evidence" value="ECO:0007669"/>
    <property type="project" value="UniProtKB-KW"/>
</dbReference>
<evidence type="ECO:0000256" key="4">
    <source>
        <dbReference type="ARBA" id="ARBA00022833"/>
    </source>
</evidence>
<keyword evidence="2" id="KW-0479">Metal-binding</keyword>
<organism evidence="13 14">
    <name type="scientific">Asterophora parasitica</name>
    <dbReference type="NCBI Taxonomy" id="117018"/>
    <lineage>
        <taxon>Eukaryota</taxon>
        <taxon>Fungi</taxon>
        <taxon>Dikarya</taxon>
        <taxon>Basidiomycota</taxon>
        <taxon>Agaricomycotina</taxon>
        <taxon>Agaricomycetes</taxon>
        <taxon>Agaricomycetidae</taxon>
        <taxon>Agaricales</taxon>
        <taxon>Tricholomatineae</taxon>
        <taxon>Lyophyllaceae</taxon>
        <taxon>Asterophora</taxon>
    </lineage>
</organism>
<dbReference type="EC" id="3.5.4.34" evidence="8"/>
<protein>
    <recommendedName>
        <fullName evidence="9">tRNA-specific adenosine deaminase 1</fullName>
        <ecNumber evidence="8">3.5.4.34</ecNumber>
    </recommendedName>
    <alternativeName>
        <fullName evidence="10">tRNA-specific adenosine-37 deaminase</fullName>
    </alternativeName>
</protein>
<evidence type="ECO:0000256" key="1">
    <source>
        <dbReference type="ARBA" id="ARBA00022694"/>
    </source>
</evidence>
<comment type="similarity">
    <text evidence="7">Belongs to the ADAT1 family.</text>
</comment>
<dbReference type="PROSITE" id="PS50141">
    <property type="entry name" value="A_DEAMIN_EDITASE"/>
    <property type="match status" value="1"/>
</dbReference>
<evidence type="ECO:0000256" key="3">
    <source>
        <dbReference type="ARBA" id="ARBA00022801"/>
    </source>
</evidence>
<accession>A0A9P7G7H5</accession>
<dbReference type="AlphaFoldDB" id="A0A9P7G7H5"/>
<name>A0A9P7G7H5_9AGAR</name>
<feature type="domain" description="A to I editase" evidence="12">
    <location>
        <begin position="20"/>
        <end position="250"/>
    </location>
</feature>
<evidence type="ECO:0000313" key="13">
    <source>
        <dbReference type="EMBL" id="KAG5644933.1"/>
    </source>
</evidence>